<dbReference type="PROSITE" id="PS00041">
    <property type="entry name" value="HTH_ARAC_FAMILY_1"/>
    <property type="match status" value="1"/>
</dbReference>
<dbReference type="InterPro" id="IPR009057">
    <property type="entry name" value="Homeodomain-like_sf"/>
</dbReference>
<organism evidence="5 6">
    <name type="scientific">Paenibacillus beijingensis</name>
    <dbReference type="NCBI Taxonomy" id="1126833"/>
    <lineage>
        <taxon>Bacteria</taxon>
        <taxon>Bacillati</taxon>
        <taxon>Bacillota</taxon>
        <taxon>Bacilli</taxon>
        <taxon>Bacillales</taxon>
        <taxon>Paenibacillaceae</taxon>
        <taxon>Paenibacillus</taxon>
    </lineage>
</organism>
<dbReference type="PATRIC" id="fig|1126833.4.peg.2511"/>
<dbReference type="InterPro" id="IPR037923">
    <property type="entry name" value="HTH-like"/>
</dbReference>
<evidence type="ECO:0000313" key="6">
    <source>
        <dbReference type="Proteomes" id="UP000032633"/>
    </source>
</evidence>
<dbReference type="Gene3D" id="2.60.120.10">
    <property type="entry name" value="Jelly Rolls"/>
    <property type="match status" value="1"/>
</dbReference>
<dbReference type="PANTHER" id="PTHR43280:SF28">
    <property type="entry name" value="HTH-TYPE TRANSCRIPTIONAL ACTIVATOR RHAS"/>
    <property type="match status" value="1"/>
</dbReference>
<dbReference type="Pfam" id="PF12833">
    <property type="entry name" value="HTH_18"/>
    <property type="match status" value="1"/>
</dbReference>
<protein>
    <recommendedName>
        <fullName evidence="4">HTH araC/xylS-type domain-containing protein</fullName>
    </recommendedName>
</protein>
<evidence type="ECO:0000313" key="5">
    <source>
        <dbReference type="EMBL" id="AJY75083.1"/>
    </source>
</evidence>
<dbReference type="PROSITE" id="PS01124">
    <property type="entry name" value="HTH_ARAC_FAMILY_2"/>
    <property type="match status" value="1"/>
</dbReference>
<dbReference type="Proteomes" id="UP000032633">
    <property type="component" value="Chromosome"/>
</dbReference>
<dbReference type="EMBL" id="CP011058">
    <property type="protein sequence ID" value="AJY75083.1"/>
    <property type="molecule type" value="Genomic_DNA"/>
</dbReference>
<evidence type="ECO:0000259" key="4">
    <source>
        <dbReference type="PROSITE" id="PS01124"/>
    </source>
</evidence>
<dbReference type="GO" id="GO:0003700">
    <property type="term" value="F:DNA-binding transcription factor activity"/>
    <property type="evidence" value="ECO:0007669"/>
    <property type="project" value="InterPro"/>
</dbReference>
<dbReference type="Pfam" id="PF02311">
    <property type="entry name" value="AraC_binding"/>
    <property type="match status" value="1"/>
</dbReference>
<evidence type="ECO:0000256" key="2">
    <source>
        <dbReference type="ARBA" id="ARBA00023125"/>
    </source>
</evidence>
<accession>A0A0D5NJH0</accession>
<name>A0A0D5NJH0_9BACL</name>
<dbReference type="InterPro" id="IPR018062">
    <property type="entry name" value="HTH_AraC-typ_CS"/>
</dbReference>
<keyword evidence="2" id="KW-0238">DNA-binding</keyword>
<evidence type="ECO:0000256" key="3">
    <source>
        <dbReference type="ARBA" id="ARBA00023163"/>
    </source>
</evidence>
<evidence type="ECO:0000256" key="1">
    <source>
        <dbReference type="ARBA" id="ARBA00023015"/>
    </source>
</evidence>
<proteinExistence type="predicted"/>
<dbReference type="InterPro" id="IPR018060">
    <property type="entry name" value="HTH_AraC"/>
</dbReference>
<dbReference type="STRING" id="1126833.VN24_11460"/>
<dbReference type="InterPro" id="IPR003313">
    <property type="entry name" value="AraC-bd"/>
</dbReference>
<sequence length="269" mass="31163">MVTSESQLKILDFLTSIDMDSIALESCRRYDAKTTNTSRHSHNTLELSYFLKGEQIISLNDKTIESRVYDLVGYQPGCEHQGVLTPQEVLTIKLDIKYRSLVQGCSFQLRDKSGIIRWLFEQIDYEHSNKRVGSDRMIRNYAENIILHIIRHYKTASNVSLQETFYELLHYITHNCSLDITLEQMASIMNVSKSYLHKVFRTYTGSTPLHYLNEARINYAKKLLTSTDASIQDVSYAAGFNDSRYFSRVFKQVTNQSPSTWKKNSQLII</sequence>
<dbReference type="PANTHER" id="PTHR43280">
    <property type="entry name" value="ARAC-FAMILY TRANSCRIPTIONAL REGULATOR"/>
    <property type="match status" value="1"/>
</dbReference>
<dbReference type="OrthoDB" id="506156at2"/>
<dbReference type="InterPro" id="IPR014710">
    <property type="entry name" value="RmlC-like_jellyroll"/>
</dbReference>
<keyword evidence="1" id="KW-0805">Transcription regulation</keyword>
<keyword evidence="6" id="KW-1185">Reference proteome</keyword>
<keyword evidence="3" id="KW-0804">Transcription</keyword>
<dbReference type="SUPFAM" id="SSF46689">
    <property type="entry name" value="Homeodomain-like"/>
    <property type="match status" value="2"/>
</dbReference>
<reference evidence="5 6" key="1">
    <citation type="journal article" date="2015" name="J. Biotechnol.">
        <title>Complete genome sequence of Paenibacillus beijingensis 7188(T) (=DSM 24997(T)), a novel rhizobacterium from jujube garden soil.</title>
        <authorList>
            <person name="Kwak Y."/>
            <person name="Shin J.H."/>
        </authorList>
    </citation>
    <scope>NUCLEOTIDE SEQUENCE [LARGE SCALE GENOMIC DNA]</scope>
    <source>
        <strain evidence="5 6">DSM 24997</strain>
    </source>
</reference>
<feature type="domain" description="HTH araC/xylS-type" evidence="4">
    <location>
        <begin position="166"/>
        <end position="264"/>
    </location>
</feature>
<gene>
    <name evidence="5" type="ORF">VN24_11460</name>
</gene>
<dbReference type="Gene3D" id="1.10.10.60">
    <property type="entry name" value="Homeodomain-like"/>
    <property type="match status" value="2"/>
</dbReference>
<dbReference type="KEGG" id="pbj:VN24_11460"/>
<dbReference type="RefSeq" id="WP_045670516.1">
    <property type="nucleotide sequence ID" value="NZ_CP011058.1"/>
</dbReference>
<dbReference type="SUPFAM" id="SSF51215">
    <property type="entry name" value="Regulatory protein AraC"/>
    <property type="match status" value="1"/>
</dbReference>
<reference evidence="6" key="2">
    <citation type="submission" date="2015-03" db="EMBL/GenBank/DDBJ databases">
        <title>Genome sequence of Paenibacillus beijingensis strain DSM 24997T.</title>
        <authorList>
            <person name="Kwak Y."/>
            <person name="Shin J.-H."/>
        </authorList>
    </citation>
    <scope>NUCLEOTIDE SEQUENCE [LARGE SCALE GENOMIC DNA]</scope>
    <source>
        <strain evidence="6">DSM 24997</strain>
    </source>
</reference>
<dbReference type="AlphaFoldDB" id="A0A0D5NJH0"/>
<dbReference type="GO" id="GO:0043565">
    <property type="term" value="F:sequence-specific DNA binding"/>
    <property type="evidence" value="ECO:0007669"/>
    <property type="project" value="InterPro"/>
</dbReference>
<dbReference type="SMART" id="SM00342">
    <property type="entry name" value="HTH_ARAC"/>
    <property type="match status" value="1"/>
</dbReference>
<dbReference type="HOGENOM" id="CLU_000445_88_3_9"/>